<dbReference type="HOGENOM" id="CLU_031491_2_0_1"/>
<keyword evidence="6" id="KW-0539">Nucleus</keyword>
<feature type="compositionally biased region" description="Low complexity" evidence="8">
    <location>
        <begin position="259"/>
        <end position="275"/>
    </location>
</feature>
<dbReference type="GO" id="GO:0008270">
    <property type="term" value="F:zinc ion binding"/>
    <property type="evidence" value="ECO:0007669"/>
    <property type="project" value="UniProtKB-KW"/>
</dbReference>
<dbReference type="InterPro" id="IPR050888">
    <property type="entry name" value="ZnF_C2H2-type_TF"/>
</dbReference>
<keyword evidence="3" id="KW-0677">Repeat</keyword>
<dbReference type="GeneID" id="19394943"/>
<feature type="region of interest" description="Disordered" evidence="8">
    <location>
        <begin position="197"/>
        <end position="216"/>
    </location>
</feature>
<feature type="compositionally biased region" description="Polar residues" evidence="8">
    <location>
        <begin position="279"/>
        <end position="291"/>
    </location>
</feature>
<proteinExistence type="predicted"/>
<sequence length="506" mass="57205">MPAQLEPIRRFKCTYKDCDMSFDSEKLMKSHKRHSDEHEYCHKCDEDFDSFEDYAMHKITRPAEHGLACRVCGDEFKSTSGLKRHIELNHKVDQKLTCFGCHKSYYSAALFIEHLEFGHCDVISANQFQGHIVHKYLISELLKCGPALDRFRQKTSKFEAAIDYEEEGGVSLSEDPLGEDQEVDAVEFKAITPDTHSETPRTLVFSGQFPPLPSQSTMRNIDSEVASTMNGMSLSGRDDTGSDTSTVVASPVATRVSTHSMRSPSSRHGSSVHSHSTQKDSAMQESNTSSAPRELKAWGGRKGKSTGAMLFPNARPKAPPSDFSVAAHDDAMEQEHGINILRSRFWDPMSDDWNPEKFFDAIITKYYCPFICEQMFDCAGDLNKHILSHHRVTRMKCPKCLKTFNNVTALIAHCESQASRCQIHKADDFNIFLDRMSGGFLSVHDTTRPDHANTRNVLLTNDTGRMEVFRPLVASYLQYTVTTPPDWKEPEREFVRIGGIPEAEQW</sequence>
<evidence type="ECO:0000256" key="2">
    <source>
        <dbReference type="ARBA" id="ARBA00022723"/>
    </source>
</evidence>
<keyword evidence="2" id="KW-0479">Metal-binding</keyword>
<dbReference type="PANTHER" id="PTHR24406">
    <property type="entry name" value="TRANSCRIPTIONAL REPRESSOR CTCFL-RELATED"/>
    <property type="match status" value="1"/>
</dbReference>
<evidence type="ECO:0000256" key="8">
    <source>
        <dbReference type="SAM" id="MobiDB-lite"/>
    </source>
</evidence>
<name>R0KBJ4_EXST2</name>
<organism evidence="10 11">
    <name type="scientific">Exserohilum turcicum (strain 28A)</name>
    <name type="common">Northern leaf blight fungus</name>
    <name type="synonym">Setosphaeria turcica</name>
    <dbReference type="NCBI Taxonomy" id="671987"/>
    <lineage>
        <taxon>Eukaryota</taxon>
        <taxon>Fungi</taxon>
        <taxon>Dikarya</taxon>
        <taxon>Ascomycota</taxon>
        <taxon>Pezizomycotina</taxon>
        <taxon>Dothideomycetes</taxon>
        <taxon>Pleosporomycetidae</taxon>
        <taxon>Pleosporales</taxon>
        <taxon>Pleosporineae</taxon>
        <taxon>Pleosporaceae</taxon>
        <taxon>Exserohilum</taxon>
    </lineage>
</organism>
<feature type="domain" description="C2H2-type" evidence="9">
    <location>
        <begin position="67"/>
        <end position="95"/>
    </location>
</feature>
<evidence type="ECO:0000259" key="9">
    <source>
        <dbReference type="PROSITE" id="PS50157"/>
    </source>
</evidence>
<evidence type="ECO:0000256" key="4">
    <source>
        <dbReference type="ARBA" id="ARBA00022771"/>
    </source>
</evidence>
<reference evidence="10 11" key="2">
    <citation type="journal article" date="2013" name="PLoS Genet.">
        <title>Comparative genome structure, secondary metabolite, and effector coding capacity across Cochliobolus pathogens.</title>
        <authorList>
            <person name="Condon B.J."/>
            <person name="Leng Y."/>
            <person name="Wu D."/>
            <person name="Bushley K.E."/>
            <person name="Ohm R.A."/>
            <person name="Otillar R."/>
            <person name="Martin J."/>
            <person name="Schackwitz W."/>
            <person name="Grimwood J."/>
            <person name="MohdZainudin N."/>
            <person name="Xue C."/>
            <person name="Wang R."/>
            <person name="Manning V.A."/>
            <person name="Dhillon B."/>
            <person name="Tu Z.J."/>
            <person name="Steffenson B.J."/>
            <person name="Salamov A."/>
            <person name="Sun H."/>
            <person name="Lowry S."/>
            <person name="LaButti K."/>
            <person name="Han J."/>
            <person name="Copeland A."/>
            <person name="Lindquist E."/>
            <person name="Barry K."/>
            <person name="Schmutz J."/>
            <person name="Baker S.E."/>
            <person name="Ciuffetti L.M."/>
            <person name="Grigoriev I.V."/>
            <person name="Zhong S."/>
            <person name="Turgeon B.G."/>
        </authorList>
    </citation>
    <scope>NUCLEOTIDE SEQUENCE [LARGE SCALE GENOMIC DNA]</scope>
    <source>
        <strain evidence="11">28A</strain>
    </source>
</reference>
<feature type="domain" description="C2H2-type" evidence="9">
    <location>
        <begin position="11"/>
        <end position="38"/>
    </location>
</feature>
<dbReference type="eggNOG" id="ENOG502SAH5">
    <property type="taxonomic scope" value="Eukaryota"/>
</dbReference>
<feature type="domain" description="C2H2-type" evidence="9">
    <location>
        <begin position="366"/>
        <end position="389"/>
    </location>
</feature>
<comment type="subcellular location">
    <subcellularLocation>
        <location evidence="1">Nucleus</location>
    </subcellularLocation>
</comment>
<reference evidence="10 11" key="1">
    <citation type="journal article" date="2012" name="PLoS Pathog.">
        <title>Diverse lifestyles and strategies of plant pathogenesis encoded in the genomes of eighteen Dothideomycetes fungi.</title>
        <authorList>
            <person name="Ohm R.A."/>
            <person name="Feau N."/>
            <person name="Henrissat B."/>
            <person name="Schoch C.L."/>
            <person name="Horwitz B.A."/>
            <person name="Barry K.W."/>
            <person name="Condon B.J."/>
            <person name="Copeland A.C."/>
            <person name="Dhillon B."/>
            <person name="Glaser F."/>
            <person name="Hesse C.N."/>
            <person name="Kosti I."/>
            <person name="LaButti K."/>
            <person name="Lindquist E.A."/>
            <person name="Lucas S."/>
            <person name="Salamov A.A."/>
            <person name="Bradshaw R.E."/>
            <person name="Ciuffetti L."/>
            <person name="Hamelin R.C."/>
            <person name="Kema G.H.J."/>
            <person name="Lawrence C."/>
            <person name="Scott J.A."/>
            <person name="Spatafora J.W."/>
            <person name="Turgeon B.G."/>
            <person name="de Wit P.J.G.M."/>
            <person name="Zhong S."/>
            <person name="Goodwin S.B."/>
            <person name="Grigoriev I.V."/>
        </authorList>
    </citation>
    <scope>NUCLEOTIDE SEQUENCE [LARGE SCALE GENOMIC DNA]</scope>
    <source>
        <strain evidence="11">28A</strain>
    </source>
</reference>
<keyword evidence="11" id="KW-1185">Reference proteome</keyword>
<gene>
    <name evidence="10" type="ORF">SETTUDRAFT_102725</name>
</gene>
<evidence type="ECO:0000256" key="7">
    <source>
        <dbReference type="PROSITE-ProRule" id="PRU00042"/>
    </source>
</evidence>
<protein>
    <recommendedName>
        <fullName evidence="9">C2H2-type domain-containing protein</fullName>
    </recommendedName>
</protein>
<dbReference type="SMART" id="SM00355">
    <property type="entry name" value="ZnF_C2H2"/>
    <property type="match status" value="6"/>
</dbReference>
<dbReference type="AlphaFoldDB" id="R0KBJ4"/>
<dbReference type="STRING" id="671987.R0KBJ4"/>
<evidence type="ECO:0000256" key="5">
    <source>
        <dbReference type="ARBA" id="ARBA00022833"/>
    </source>
</evidence>
<dbReference type="SUPFAM" id="SSF57667">
    <property type="entry name" value="beta-beta-alpha zinc fingers"/>
    <property type="match status" value="1"/>
</dbReference>
<keyword evidence="5" id="KW-0862">Zinc</keyword>
<dbReference type="InterPro" id="IPR013087">
    <property type="entry name" value="Znf_C2H2_type"/>
</dbReference>
<dbReference type="Gene3D" id="3.30.160.60">
    <property type="entry name" value="Classic Zinc Finger"/>
    <property type="match status" value="2"/>
</dbReference>
<dbReference type="PROSITE" id="PS50157">
    <property type="entry name" value="ZINC_FINGER_C2H2_2"/>
    <property type="match status" value="3"/>
</dbReference>
<dbReference type="EMBL" id="KB908493">
    <property type="protein sequence ID" value="EOA90303.1"/>
    <property type="molecule type" value="Genomic_DNA"/>
</dbReference>
<evidence type="ECO:0000256" key="6">
    <source>
        <dbReference type="ARBA" id="ARBA00023242"/>
    </source>
</evidence>
<feature type="region of interest" description="Disordered" evidence="8">
    <location>
        <begin position="253"/>
        <end position="322"/>
    </location>
</feature>
<dbReference type="InterPro" id="IPR036236">
    <property type="entry name" value="Znf_C2H2_sf"/>
</dbReference>
<evidence type="ECO:0000313" key="10">
    <source>
        <dbReference type="EMBL" id="EOA90303.1"/>
    </source>
</evidence>
<dbReference type="RefSeq" id="XP_008022181.1">
    <property type="nucleotide sequence ID" value="XM_008023990.1"/>
</dbReference>
<evidence type="ECO:0000313" key="11">
    <source>
        <dbReference type="Proteomes" id="UP000016935"/>
    </source>
</evidence>
<dbReference type="GO" id="GO:0005634">
    <property type="term" value="C:nucleus"/>
    <property type="evidence" value="ECO:0007669"/>
    <property type="project" value="UniProtKB-SubCell"/>
</dbReference>
<dbReference type="PROSITE" id="PS00028">
    <property type="entry name" value="ZINC_FINGER_C2H2_1"/>
    <property type="match status" value="1"/>
</dbReference>
<dbReference type="Proteomes" id="UP000016935">
    <property type="component" value="Unassembled WGS sequence"/>
</dbReference>
<dbReference type="OrthoDB" id="8117402at2759"/>
<evidence type="ECO:0000256" key="1">
    <source>
        <dbReference type="ARBA" id="ARBA00004123"/>
    </source>
</evidence>
<evidence type="ECO:0000256" key="3">
    <source>
        <dbReference type="ARBA" id="ARBA00022737"/>
    </source>
</evidence>
<keyword evidence="4 7" id="KW-0863">Zinc-finger</keyword>
<accession>R0KBJ4</accession>